<dbReference type="HOGENOM" id="CLU_2996465_0_0_1"/>
<sequence>MRLQLPSAPTCPCLTRQYPEGQVDLPLWDSVDLQRPGEGVFPTDVPSGKREFCQFCG</sequence>
<dbReference type="RefSeq" id="XP_040628443.1">
    <property type="nucleotide sequence ID" value="XM_040772902.1"/>
</dbReference>
<name>M5FUV1_DACPD</name>
<protein>
    <submittedName>
        <fullName evidence="1">Uncharacterized protein</fullName>
    </submittedName>
</protein>
<reference evidence="1 2" key="1">
    <citation type="journal article" date="2012" name="Science">
        <title>The Paleozoic origin of enzymatic lignin decomposition reconstructed from 31 fungal genomes.</title>
        <authorList>
            <person name="Floudas D."/>
            <person name="Binder M."/>
            <person name="Riley R."/>
            <person name="Barry K."/>
            <person name="Blanchette R.A."/>
            <person name="Henrissat B."/>
            <person name="Martinez A.T."/>
            <person name="Otillar R."/>
            <person name="Spatafora J.W."/>
            <person name="Yadav J.S."/>
            <person name="Aerts A."/>
            <person name="Benoit I."/>
            <person name="Boyd A."/>
            <person name="Carlson A."/>
            <person name="Copeland A."/>
            <person name="Coutinho P.M."/>
            <person name="de Vries R.P."/>
            <person name="Ferreira P."/>
            <person name="Findley K."/>
            <person name="Foster B."/>
            <person name="Gaskell J."/>
            <person name="Glotzer D."/>
            <person name="Gorecki P."/>
            <person name="Heitman J."/>
            <person name="Hesse C."/>
            <person name="Hori C."/>
            <person name="Igarashi K."/>
            <person name="Jurgens J.A."/>
            <person name="Kallen N."/>
            <person name="Kersten P."/>
            <person name="Kohler A."/>
            <person name="Kuees U."/>
            <person name="Kumar T.K.A."/>
            <person name="Kuo A."/>
            <person name="LaButti K."/>
            <person name="Larrondo L.F."/>
            <person name="Lindquist E."/>
            <person name="Ling A."/>
            <person name="Lombard V."/>
            <person name="Lucas S."/>
            <person name="Lundell T."/>
            <person name="Martin R."/>
            <person name="McLaughlin D.J."/>
            <person name="Morgenstern I."/>
            <person name="Morin E."/>
            <person name="Murat C."/>
            <person name="Nagy L.G."/>
            <person name="Nolan M."/>
            <person name="Ohm R.A."/>
            <person name="Patyshakuliyeva A."/>
            <person name="Rokas A."/>
            <person name="Ruiz-Duenas F.J."/>
            <person name="Sabat G."/>
            <person name="Salamov A."/>
            <person name="Samejima M."/>
            <person name="Schmutz J."/>
            <person name="Slot J.C."/>
            <person name="St John F."/>
            <person name="Stenlid J."/>
            <person name="Sun H."/>
            <person name="Sun S."/>
            <person name="Syed K."/>
            <person name="Tsang A."/>
            <person name="Wiebenga A."/>
            <person name="Young D."/>
            <person name="Pisabarro A."/>
            <person name="Eastwood D.C."/>
            <person name="Martin F."/>
            <person name="Cullen D."/>
            <person name="Grigoriev I.V."/>
            <person name="Hibbett D.S."/>
        </authorList>
    </citation>
    <scope>NUCLEOTIDE SEQUENCE [LARGE SCALE GENOMIC DNA]</scope>
    <source>
        <strain evidence="1 2">DJM-731 SS1</strain>
    </source>
</reference>
<gene>
    <name evidence="1" type="ORF">DACRYDRAFT_22643</name>
</gene>
<organism evidence="1 2">
    <name type="scientific">Dacryopinax primogenitus (strain DJM 731)</name>
    <name type="common">Brown rot fungus</name>
    <dbReference type="NCBI Taxonomy" id="1858805"/>
    <lineage>
        <taxon>Eukaryota</taxon>
        <taxon>Fungi</taxon>
        <taxon>Dikarya</taxon>
        <taxon>Basidiomycota</taxon>
        <taxon>Agaricomycotina</taxon>
        <taxon>Dacrymycetes</taxon>
        <taxon>Dacrymycetales</taxon>
        <taxon>Dacrymycetaceae</taxon>
        <taxon>Dacryopinax</taxon>
    </lineage>
</organism>
<proteinExistence type="predicted"/>
<dbReference type="EMBL" id="JH795864">
    <property type="protein sequence ID" value="EJU01546.1"/>
    <property type="molecule type" value="Genomic_DNA"/>
</dbReference>
<evidence type="ECO:0000313" key="1">
    <source>
        <dbReference type="EMBL" id="EJU01546.1"/>
    </source>
</evidence>
<dbReference type="GeneID" id="63687964"/>
<accession>M5FUV1</accession>
<dbReference type="Proteomes" id="UP000030653">
    <property type="component" value="Unassembled WGS sequence"/>
</dbReference>
<dbReference type="AlphaFoldDB" id="M5FUV1"/>
<keyword evidence="2" id="KW-1185">Reference proteome</keyword>
<evidence type="ECO:0000313" key="2">
    <source>
        <dbReference type="Proteomes" id="UP000030653"/>
    </source>
</evidence>